<dbReference type="RefSeq" id="WP_212325467.1">
    <property type="nucleotide sequence ID" value="NZ_AP024463.1"/>
</dbReference>
<keyword evidence="3" id="KW-0812">Transmembrane</keyword>
<protein>
    <submittedName>
        <fullName evidence="4">Circular bacteriocin, circularin A/uberolysin family</fullName>
    </submittedName>
</protein>
<dbReference type="NCBIfam" id="TIGR03651">
    <property type="entry name" value="circ_ocin_uber"/>
    <property type="match status" value="1"/>
</dbReference>
<gene>
    <name evidence="4" type="ORF">J5A65_03730</name>
</gene>
<evidence type="ECO:0000256" key="3">
    <source>
        <dbReference type="SAM" id="Phobius"/>
    </source>
</evidence>
<dbReference type="InterPro" id="IPR020038">
    <property type="entry name" value="Circ_bacteriocin"/>
</dbReference>
<keyword evidence="3" id="KW-0472">Membrane</keyword>
<dbReference type="Gene3D" id="1.20.225.10">
    <property type="entry name" value="Bacteriocin AS-48"/>
    <property type="match status" value="1"/>
</dbReference>
<reference evidence="4 5" key="1">
    <citation type="submission" date="2021-03" db="EMBL/GenBank/DDBJ databases">
        <title>Human Oral Microbial Genomes.</title>
        <authorList>
            <person name="Johnston C.D."/>
            <person name="Chen T."/>
            <person name="Dewhirst F.E."/>
        </authorList>
    </citation>
    <scope>NUCLEOTIDE SEQUENCE [LARGE SCALE GENOMIC DNA]</scope>
    <source>
        <strain evidence="4 5">DSMZ 100122</strain>
    </source>
</reference>
<organism evidence="4 5">
    <name type="scientific">Arachnia rubra</name>
    <dbReference type="NCBI Taxonomy" id="1547448"/>
    <lineage>
        <taxon>Bacteria</taxon>
        <taxon>Bacillati</taxon>
        <taxon>Actinomycetota</taxon>
        <taxon>Actinomycetes</taxon>
        <taxon>Propionibacteriales</taxon>
        <taxon>Propionibacteriaceae</taxon>
        <taxon>Arachnia</taxon>
    </lineage>
</organism>
<feature type="transmembrane region" description="Helical" evidence="3">
    <location>
        <begin position="29"/>
        <end position="56"/>
    </location>
</feature>
<dbReference type="Proteomes" id="UP000678513">
    <property type="component" value="Chromosome"/>
</dbReference>
<evidence type="ECO:0000256" key="2">
    <source>
        <dbReference type="ARBA" id="ARBA00022525"/>
    </source>
</evidence>
<sequence length="74" mass="7848">MELEIAHVLGVSEYAAQQIYNITMNVGSLLSIATAIATIVSMGWAGISAVRWSAFFATVKSIAKRRGAVAAISY</sequence>
<evidence type="ECO:0000313" key="4">
    <source>
        <dbReference type="EMBL" id="QUC08853.1"/>
    </source>
</evidence>
<evidence type="ECO:0000313" key="5">
    <source>
        <dbReference type="Proteomes" id="UP000678513"/>
    </source>
</evidence>
<keyword evidence="2" id="KW-0964">Secreted</keyword>
<keyword evidence="3" id="KW-1133">Transmembrane helix</keyword>
<dbReference type="InterPro" id="IPR009086">
    <property type="entry name" value="Bacteriocin_AS48"/>
</dbReference>
<evidence type="ECO:0000256" key="1">
    <source>
        <dbReference type="ARBA" id="ARBA00004613"/>
    </source>
</evidence>
<accession>A0ABX7Y7K2</accession>
<dbReference type="Pfam" id="PF09221">
    <property type="entry name" value="Bacteriocin_IId"/>
    <property type="match status" value="1"/>
</dbReference>
<name>A0ABX7Y7K2_9ACTN</name>
<dbReference type="EMBL" id="CP072384">
    <property type="protein sequence ID" value="QUC08853.1"/>
    <property type="molecule type" value="Genomic_DNA"/>
</dbReference>
<keyword evidence="5" id="KW-1185">Reference proteome</keyword>
<proteinExistence type="predicted"/>
<comment type="subcellular location">
    <subcellularLocation>
        <location evidence="1">Secreted</location>
    </subcellularLocation>
</comment>